<dbReference type="HAMAP" id="MF_00766">
    <property type="entry name" value="PGT_MtgA"/>
    <property type="match status" value="1"/>
</dbReference>
<evidence type="ECO:0000256" key="5">
    <source>
        <dbReference type="ARBA" id="ARBA00022692"/>
    </source>
</evidence>
<dbReference type="PANTHER" id="PTHR30400:SF0">
    <property type="entry name" value="BIOSYNTHETIC PEPTIDOGLYCAN TRANSGLYCOSYLASE"/>
    <property type="match status" value="1"/>
</dbReference>
<evidence type="ECO:0000259" key="12">
    <source>
        <dbReference type="Pfam" id="PF00912"/>
    </source>
</evidence>
<dbReference type="GO" id="GO:0071555">
    <property type="term" value="P:cell wall organization"/>
    <property type="evidence" value="ECO:0007669"/>
    <property type="project" value="UniProtKB-KW"/>
</dbReference>
<dbReference type="InterPro" id="IPR036950">
    <property type="entry name" value="PBP_transglycosylase"/>
</dbReference>
<dbReference type="AlphaFoldDB" id="A0A1E3LX33"/>
<comment type="catalytic activity">
    <reaction evidence="11">
        <text>[GlcNAc-(1-&gt;4)-Mur2Ac(oyl-L-Ala-gamma-D-Glu-L-Lys-D-Ala-D-Ala)](n)-di-trans,octa-cis-undecaprenyl diphosphate + beta-D-GlcNAc-(1-&gt;4)-Mur2Ac(oyl-L-Ala-gamma-D-Glu-L-Lys-D-Ala-D-Ala)-di-trans,octa-cis-undecaprenyl diphosphate = [GlcNAc-(1-&gt;4)-Mur2Ac(oyl-L-Ala-gamma-D-Glu-L-Lys-D-Ala-D-Ala)](n+1)-di-trans,octa-cis-undecaprenyl diphosphate + di-trans,octa-cis-undecaprenyl diphosphate + H(+)</text>
        <dbReference type="Rhea" id="RHEA:23708"/>
        <dbReference type="Rhea" id="RHEA-COMP:9602"/>
        <dbReference type="Rhea" id="RHEA-COMP:9603"/>
        <dbReference type="ChEBI" id="CHEBI:15378"/>
        <dbReference type="ChEBI" id="CHEBI:58405"/>
        <dbReference type="ChEBI" id="CHEBI:60033"/>
        <dbReference type="ChEBI" id="CHEBI:78435"/>
        <dbReference type="EC" id="2.4.99.28"/>
    </reaction>
</comment>
<keyword evidence="8 11" id="KW-1133">Transmembrane helix</keyword>
<dbReference type="GO" id="GO:0008360">
    <property type="term" value="P:regulation of cell shape"/>
    <property type="evidence" value="ECO:0007669"/>
    <property type="project" value="UniProtKB-KW"/>
</dbReference>
<name>A0A1E3LX33_9SPHN</name>
<dbReference type="GO" id="GO:0009274">
    <property type="term" value="C:peptidoglycan-based cell wall"/>
    <property type="evidence" value="ECO:0007669"/>
    <property type="project" value="InterPro"/>
</dbReference>
<keyword evidence="7 11" id="KW-0573">Peptidoglycan synthesis</keyword>
<comment type="function">
    <text evidence="11">Peptidoglycan polymerase that catalyzes glycan chain elongation from lipid-linked precursors.</text>
</comment>
<dbReference type="RefSeq" id="WP_069320888.1">
    <property type="nucleotide sequence ID" value="NZ_MDDS01000032.1"/>
</dbReference>
<dbReference type="InterPro" id="IPR001264">
    <property type="entry name" value="Glyco_trans_51"/>
</dbReference>
<evidence type="ECO:0000256" key="2">
    <source>
        <dbReference type="ARBA" id="ARBA00022519"/>
    </source>
</evidence>
<evidence type="ECO:0000313" key="13">
    <source>
        <dbReference type="EMBL" id="ODP37370.1"/>
    </source>
</evidence>
<dbReference type="GO" id="GO:0008955">
    <property type="term" value="F:peptidoglycan glycosyltransferase activity"/>
    <property type="evidence" value="ECO:0007669"/>
    <property type="project" value="UniProtKB-UniRule"/>
</dbReference>
<keyword evidence="10 11" id="KW-0961">Cell wall biogenesis/degradation</keyword>
<dbReference type="OrthoDB" id="9766909at2"/>
<dbReference type="EMBL" id="MDDS01000032">
    <property type="protein sequence ID" value="ODP37370.1"/>
    <property type="molecule type" value="Genomic_DNA"/>
</dbReference>
<evidence type="ECO:0000256" key="11">
    <source>
        <dbReference type="HAMAP-Rule" id="MF_00766"/>
    </source>
</evidence>
<proteinExistence type="inferred from homology"/>
<dbReference type="GO" id="GO:0016763">
    <property type="term" value="F:pentosyltransferase activity"/>
    <property type="evidence" value="ECO:0007669"/>
    <property type="project" value="InterPro"/>
</dbReference>
<keyword evidence="14" id="KW-1185">Reference proteome</keyword>
<dbReference type="GO" id="GO:0009252">
    <property type="term" value="P:peptidoglycan biosynthetic process"/>
    <property type="evidence" value="ECO:0007669"/>
    <property type="project" value="UniProtKB-UniRule"/>
</dbReference>
<dbReference type="PANTHER" id="PTHR30400">
    <property type="entry name" value="MONOFUNCTIONAL BIOSYNTHETIC PEPTIDOGLYCAN TRANSGLYCOSYLASE"/>
    <property type="match status" value="1"/>
</dbReference>
<gene>
    <name evidence="11" type="primary">mtgA</name>
    <name evidence="13" type="ORF">BFL28_18380</name>
</gene>
<comment type="caution">
    <text evidence="13">The sequence shown here is derived from an EMBL/GenBank/DDBJ whole genome shotgun (WGS) entry which is preliminary data.</text>
</comment>
<dbReference type="Pfam" id="PF00912">
    <property type="entry name" value="Transgly"/>
    <property type="match status" value="1"/>
</dbReference>
<dbReference type="Proteomes" id="UP000094487">
    <property type="component" value="Unassembled WGS sequence"/>
</dbReference>
<dbReference type="SUPFAM" id="SSF53955">
    <property type="entry name" value="Lysozyme-like"/>
    <property type="match status" value="1"/>
</dbReference>
<accession>A0A1E3LX33</accession>
<comment type="pathway">
    <text evidence="11">Cell wall biogenesis; peptidoglycan biosynthesis.</text>
</comment>
<dbReference type="InterPro" id="IPR011812">
    <property type="entry name" value="Pep_trsgly"/>
</dbReference>
<comment type="similarity">
    <text evidence="11">Belongs to the glycosyltransferase 51 family.</text>
</comment>
<evidence type="ECO:0000256" key="6">
    <source>
        <dbReference type="ARBA" id="ARBA00022960"/>
    </source>
</evidence>
<keyword evidence="2 11" id="KW-0997">Cell inner membrane</keyword>
<evidence type="ECO:0000256" key="7">
    <source>
        <dbReference type="ARBA" id="ARBA00022984"/>
    </source>
</evidence>
<feature type="domain" description="Glycosyl transferase family 51" evidence="12">
    <location>
        <begin position="62"/>
        <end position="209"/>
    </location>
</feature>
<evidence type="ECO:0000256" key="8">
    <source>
        <dbReference type="ARBA" id="ARBA00022989"/>
    </source>
</evidence>
<evidence type="ECO:0000256" key="9">
    <source>
        <dbReference type="ARBA" id="ARBA00023136"/>
    </source>
</evidence>
<comment type="subcellular location">
    <subcellularLocation>
        <location evidence="11">Cell inner membrane</location>
        <topology evidence="11">Single-pass membrane protein</topology>
    </subcellularLocation>
</comment>
<evidence type="ECO:0000256" key="3">
    <source>
        <dbReference type="ARBA" id="ARBA00022676"/>
    </source>
</evidence>
<feature type="transmembrane region" description="Helical" evidence="11">
    <location>
        <begin position="20"/>
        <end position="45"/>
    </location>
</feature>
<dbReference type="UniPathway" id="UPA00219"/>
<evidence type="ECO:0000256" key="4">
    <source>
        <dbReference type="ARBA" id="ARBA00022679"/>
    </source>
</evidence>
<keyword evidence="4 11" id="KW-0808">Transferase</keyword>
<dbReference type="EC" id="2.4.99.28" evidence="11"/>
<dbReference type="InterPro" id="IPR023346">
    <property type="entry name" value="Lysozyme-like_dom_sf"/>
</dbReference>
<evidence type="ECO:0000313" key="14">
    <source>
        <dbReference type="Proteomes" id="UP000094487"/>
    </source>
</evidence>
<keyword evidence="9 11" id="KW-0472">Membrane</keyword>
<evidence type="ECO:0000256" key="10">
    <source>
        <dbReference type="ARBA" id="ARBA00023316"/>
    </source>
</evidence>
<protein>
    <recommendedName>
        <fullName evidence="11">Biosynthetic peptidoglycan transglycosylase</fullName>
        <ecNumber evidence="11">2.4.99.28</ecNumber>
    </recommendedName>
    <alternativeName>
        <fullName evidence="11">Glycan polymerase</fullName>
    </alternativeName>
    <alternativeName>
        <fullName evidence="11">Peptidoglycan glycosyltransferase MtgA</fullName>
        <shortName evidence="11">PGT</shortName>
    </alternativeName>
</protein>
<keyword evidence="5 11" id="KW-0812">Transmembrane</keyword>
<keyword evidence="1 11" id="KW-1003">Cell membrane</keyword>
<keyword evidence="6 11" id="KW-0133">Cell shape</keyword>
<dbReference type="STRING" id="1888892.BFL28_18380"/>
<keyword evidence="3 11" id="KW-0328">Glycosyltransferase</keyword>
<evidence type="ECO:0000256" key="1">
    <source>
        <dbReference type="ARBA" id="ARBA00022475"/>
    </source>
</evidence>
<organism evidence="13 14">
    <name type="scientific">Sphingomonas turrisvirgatae</name>
    <dbReference type="NCBI Taxonomy" id="1888892"/>
    <lineage>
        <taxon>Bacteria</taxon>
        <taxon>Pseudomonadati</taxon>
        <taxon>Pseudomonadota</taxon>
        <taxon>Alphaproteobacteria</taxon>
        <taxon>Sphingomonadales</taxon>
        <taxon>Sphingomonadaceae</taxon>
        <taxon>Sphingomonas</taxon>
    </lineage>
</organism>
<sequence length="241" mass="26264">MAGKARRVRGAGGRSIGRRLVRWLGLTILGFVALSLLMVVVYRFVPPPFTWTMAGDVLAGHGATKSWRSLDRIDPDMARAAIAAEDSSFCTHNGFDYDSIAAAMVRNARGGKVLRGGSTISQQTAKNVFLWQGGGYFRKALEAYFTVLIELAWPKRRIMEVYLNVAETGIGTYGVEAGAQRYFKHGAGTLTRAEAARIAAVLPLPKKRAGATPKGFTRRYGNSIAARIGVVQRDRLDACLR</sequence>
<dbReference type="Gene3D" id="1.10.3810.10">
    <property type="entry name" value="Biosynthetic peptidoglycan transglycosylase-like"/>
    <property type="match status" value="1"/>
</dbReference>
<reference evidence="13 14" key="1">
    <citation type="submission" date="2016-08" db="EMBL/GenBank/DDBJ databases">
        <title>Draft genome of the agarase producing Sphingomonas sp. MCT13.</title>
        <authorList>
            <person name="D'Andrea M.M."/>
            <person name="Rossolini G.M."/>
            <person name="Thaller M.C."/>
        </authorList>
    </citation>
    <scope>NUCLEOTIDE SEQUENCE [LARGE SCALE GENOMIC DNA]</scope>
    <source>
        <strain evidence="13 14">MCT13</strain>
    </source>
</reference>
<dbReference type="NCBIfam" id="TIGR02070">
    <property type="entry name" value="mono_pep_trsgly"/>
    <property type="match status" value="1"/>
</dbReference>
<dbReference type="GO" id="GO:0005886">
    <property type="term" value="C:plasma membrane"/>
    <property type="evidence" value="ECO:0007669"/>
    <property type="project" value="UniProtKB-SubCell"/>
</dbReference>